<protein>
    <submittedName>
        <fullName evidence="1">Uncharacterized protein</fullName>
    </submittedName>
</protein>
<evidence type="ECO:0000313" key="1">
    <source>
        <dbReference type="EMBL" id="MBD2605073.1"/>
    </source>
</evidence>
<organism evidence="1 2">
    <name type="scientific">Scytonema hofmannii FACHB-248</name>
    <dbReference type="NCBI Taxonomy" id="1842502"/>
    <lineage>
        <taxon>Bacteria</taxon>
        <taxon>Bacillati</taxon>
        <taxon>Cyanobacteriota</taxon>
        <taxon>Cyanophyceae</taxon>
        <taxon>Nostocales</taxon>
        <taxon>Scytonemataceae</taxon>
        <taxon>Scytonema</taxon>
    </lineage>
</organism>
<accession>A0ABR8GP09</accession>
<keyword evidence="2" id="KW-1185">Reference proteome</keyword>
<dbReference type="RefSeq" id="WP_186227512.1">
    <property type="nucleotide sequence ID" value="NZ_JACJTA010000018.1"/>
</dbReference>
<comment type="caution">
    <text evidence="1">The sequence shown here is derived from an EMBL/GenBank/DDBJ whole genome shotgun (WGS) entry which is preliminary data.</text>
</comment>
<name>A0ABR8GP09_9CYAN</name>
<sequence length="45" mass="5326">MRILHLLLNVLFFVADIKLEDEKKGRSREEPNLSINLLPFQKHLP</sequence>
<gene>
    <name evidence="1" type="ORF">H6G81_11155</name>
</gene>
<evidence type="ECO:0000313" key="2">
    <source>
        <dbReference type="Proteomes" id="UP000660380"/>
    </source>
</evidence>
<dbReference type="Proteomes" id="UP000660380">
    <property type="component" value="Unassembled WGS sequence"/>
</dbReference>
<reference evidence="1 2" key="1">
    <citation type="journal article" date="2020" name="ISME J.">
        <title>Comparative genomics reveals insights into cyanobacterial evolution and habitat adaptation.</title>
        <authorList>
            <person name="Chen M.Y."/>
            <person name="Teng W.K."/>
            <person name="Zhao L."/>
            <person name="Hu C.X."/>
            <person name="Zhou Y.K."/>
            <person name="Han B.P."/>
            <person name="Song L.R."/>
            <person name="Shu W.S."/>
        </authorList>
    </citation>
    <scope>NUCLEOTIDE SEQUENCE [LARGE SCALE GENOMIC DNA]</scope>
    <source>
        <strain evidence="1 2">FACHB-248</strain>
    </source>
</reference>
<dbReference type="EMBL" id="JACJTA010000018">
    <property type="protein sequence ID" value="MBD2605073.1"/>
    <property type="molecule type" value="Genomic_DNA"/>
</dbReference>
<proteinExistence type="predicted"/>